<gene>
    <name evidence="7" type="primary">rpsM</name>
    <name evidence="10" type="ORF">A2Y57_04550</name>
</gene>
<evidence type="ECO:0000256" key="8">
    <source>
        <dbReference type="RuleBase" id="RU003830"/>
    </source>
</evidence>
<comment type="similarity">
    <text evidence="1 7 8">Belongs to the universal ribosomal protein uS13 family.</text>
</comment>
<protein>
    <recommendedName>
        <fullName evidence="6 7">Small ribosomal subunit protein uS13</fullName>
    </recommendedName>
</protein>
<evidence type="ECO:0000256" key="2">
    <source>
        <dbReference type="ARBA" id="ARBA00022730"/>
    </source>
</evidence>
<evidence type="ECO:0000256" key="9">
    <source>
        <dbReference type="SAM" id="MobiDB-lite"/>
    </source>
</evidence>
<dbReference type="SUPFAM" id="SSF46946">
    <property type="entry name" value="S13-like H2TH domain"/>
    <property type="match status" value="1"/>
</dbReference>
<dbReference type="GO" id="GO:0015935">
    <property type="term" value="C:small ribosomal subunit"/>
    <property type="evidence" value="ECO:0007669"/>
    <property type="project" value="TreeGrafter"/>
</dbReference>
<dbReference type="GO" id="GO:0005829">
    <property type="term" value="C:cytosol"/>
    <property type="evidence" value="ECO:0007669"/>
    <property type="project" value="TreeGrafter"/>
</dbReference>
<keyword evidence="4 7" id="KW-0689">Ribosomal protein</keyword>
<dbReference type="InterPro" id="IPR027437">
    <property type="entry name" value="Rbsml_uS13_C"/>
</dbReference>
<dbReference type="GO" id="GO:0003735">
    <property type="term" value="F:structural constituent of ribosome"/>
    <property type="evidence" value="ECO:0007669"/>
    <property type="project" value="InterPro"/>
</dbReference>
<dbReference type="GO" id="GO:0000049">
    <property type="term" value="F:tRNA binding"/>
    <property type="evidence" value="ECO:0007669"/>
    <property type="project" value="UniProtKB-UniRule"/>
</dbReference>
<keyword evidence="3 7" id="KW-0694">RNA-binding</keyword>
<evidence type="ECO:0000256" key="1">
    <source>
        <dbReference type="ARBA" id="ARBA00008080"/>
    </source>
</evidence>
<accession>A0A1G1W7Y0</accession>
<dbReference type="NCBIfam" id="TIGR03631">
    <property type="entry name" value="uS13_bact"/>
    <property type="match status" value="1"/>
</dbReference>
<evidence type="ECO:0000256" key="6">
    <source>
        <dbReference type="ARBA" id="ARBA00035166"/>
    </source>
</evidence>
<dbReference type="Gene3D" id="4.10.910.10">
    <property type="entry name" value="30s ribosomal protein s13, domain 2"/>
    <property type="match status" value="1"/>
</dbReference>
<evidence type="ECO:0000313" key="10">
    <source>
        <dbReference type="EMBL" id="OGY23768.1"/>
    </source>
</evidence>
<feature type="compositionally biased region" description="Basic and acidic residues" evidence="9">
    <location>
        <begin position="127"/>
        <end position="137"/>
    </location>
</feature>
<dbReference type="InterPro" id="IPR010979">
    <property type="entry name" value="Ribosomal_uS13-like_H2TH"/>
</dbReference>
<dbReference type="HAMAP" id="MF_01315">
    <property type="entry name" value="Ribosomal_uS13"/>
    <property type="match status" value="1"/>
</dbReference>
<evidence type="ECO:0000313" key="11">
    <source>
        <dbReference type="Proteomes" id="UP000177103"/>
    </source>
</evidence>
<dbReference type="AlphaFoldDB" id="A0A1G1W7Y0"/>
<dbReference type="InterPro" id="IPR001892">
    <property type="entry name" value="Ribosomal_uS13"/>
</dbReference>
<dbReference type="PIRSF" id="PIRSF002134">
    <property type="entry name" value="Ribosomal_S13"/>
    <property type="match status" value="1"/>
</dbReference>
<comment type="caution">
    <text evidence="10">The sequence shown here is derived from an EMBL/GenBank/DDBJ whole genome shotgun (WGS) entry which is preliminary data.</text>
</comment>
<name>A0A1G1W7Y0_9BACT</name>
<dbReference type="GO" id="GO:0006412">
    <property type="term" value="P:translation"/>
    <property type="evidence" value="ECO:0007669"/>
    <property type="project" value="UniProtKB-UniRule"/>
</dbReference>
<evidence type="ECO:0000256" key="4">
    <source>
        <dbReference type="ARBA" id="ARBA00022980"/>
    </source>
</evidence>
<keyword evidence="2 7" id="KW-0699">rRNA-binding</keyword>
<comment type="subunit">
    <text evidence="7">Part of the 30S ribosomal subunit. Forms a loose heterodimer with protein S19. Forms two bridges to the 50S subunit in the 70S ribosome.</text>
</comment>
<dbReference type="Pfam" id="PF00416">
    <property type="entry name" value="Ribosomal_S13"/>
    <property type="match status" value="1"/>
</dbReference>
<proteinExistence type="inferred from homology"/>
<feature type="region of interest" description="Disordered" evidence="9">
    <location>
        <begin position="92"/>
        <end position="112"/>
    </location>
</feature>
<reference evidence="10 11" key="1">
    <citation type="journal article" date="2016" name="Nat. Commun.">
        <title>Thousands of microbial genomes shed light on interconnected biogeochemical processes in an aquifer system.</title>
        <authorList>
            <person name="Anantharaman K."/>
            <person name="Brown C.T."/>
            <person name="Hug L.A."/>
            <person name="Sharon I."/>
            <person name="Castelle C.J."/>
            <person name="Probst A.J."/>
            <person name="Thomas B.C."/>
            <person name="Singh A."/>
            <person name="Wilkins M.J."/>
            <person name="Karaoz U."/>
            <person name="Brodie E.L."/>
            <person name="Williams K.H."/>
            <person name="Hubbard S.S."/>
            <person name="Banfield J.F."/>
        </authorList>
    </citation>
    <scope>NUCLEOTIDE SEQUENCE [LARGE SCALE GENOMIC DNA]</scope>
</reference>
<dbReference type="InterPro" id="IPR019980">
    <property type="entry name" value="Ribosomal_uS13_bac-type"/>
</dbReference>
<comment type="function">
    <text evidence="7">Located at the top of the head of the 30S subunit, it contacts several helices of the 16S rRNA. In the 70S ribosome it contacts the 23S rRNA (bridge B1a) and protein L5 of the 50S subunit (bridge B1b), connecting the 2 subunits; these bridges are implicated in subunit movement. Contacts the tRNAs in the A and P-sites.</text>
</comment>
<dbReference type="Proteomes" id="UP000177103">
    <property type="component" value="Unassembled WGS sequence"/>
</dbReference>
<keyword evidence="7" id="KW-0820">tRNA-binding</keyword>
<dbReference type="GO" id="GO:0019843">
    <property type="term" value="F:rRNA binding"/>
    <property type="evidence" value="ECO:0007669"/>
    <property type="project" value="UniProtKB-UniRule"/>
</dbReference>
<feature type="region of interest" description="Disordered" evidence="9">
    <location>
        <begin position="127"/>
        <end position="146"/>
    </location>
</feature>
<dbReference type="PANTHER" id="PTHR10871:SF1">
    <property type="entry name" value="SMALL RIBOSOMAL SUBUNIT PROTEIN US13M"/>
    <property type="match status" value="1"/>
</dbReference>
<dbReference type="FunFam" id="1.10.8.50:FF:000001">
    <property type="entry name" value="30S ribosomal protein S13"/>
    <property type="match status" value="1"/>
</dbReference>
<dbReference type="EMBL" id="MHCQ01000039">
    <property type="protein sequence ID" value="OGY23768.1"/>
    <property type="molecule type" value="Genomic_DNA"/>
</dbReference>
<keyword evidence="5 7" id="KW-0687">Ribonucleoprotein</keyword>
<evidence type="ECO:0000256" key="3">
    <source>
        <dbReference type="ARBA" id="ARBA00022884"/>
    </source>
</evidence>
<dbReference type="Gene3D" id="1.10.8.50">
    <property type="match status" value="1"/>
</dbReference>
<evidence type="ECO:0000256" key="5">
    <source>
        <dbReference type="ARBA" id="ARBA00023274"/>
    </source>
</evidence>
<sequence length="146" mass="16542">MARIAGVELPKERKILYALPVIYGVGPTLSRKILEKAKLDANKRVRDLTEEEVSKIHKEVEAYPVEGDLRRIIQENIKRLEDIQAYRGIRHKRGLPARGQRTRSNARTKRGKRITIGAIKKEVLTKVEQQKAKESPAKVKPSSGGK</sequence>
<dbReference type="PROSITE" id="PS50159">
    <property type="entry name" value="RIBOSOMAL_S13_2"/>
    <property type="match status" value="1"/>
</dbReference>
<evidence type="ECO:0000256" key="7">
    <source>
        <dbReference type="HAMAP-Rule" id="MF_01315"/>
    </source>
</evidence>
<dbReference type="PANTHER" id="PTHR10871">
    <property type="entry name" value="30S RIBOSOMAL PROTEIN S13/40S RIBOSOMAL PROTEIN S18"/>
    <property type="match status" value="1"/>
</dbReference>
<organism evidence="10 11">
    <name type="scientific">Candidatus Woykebacteria bacterium RBG_13_40_7b</name>
    <dbReference type="NCBI Taxonomy" id="1802594"/>
    <lineage>
        <taxon>Bacteria</taxon>
        <taxon>Candidatus Woykeibacteriota</taxon>
    </lineage>
</organism>